<dbReference type="GO" id="GO:0046872">
    <property type="term" value="F:metal ion binding"/>
    <property type="evidence" value="ECO:0007669"/>
    <property type="project" value="UniProtKB-KW"/>
</dbReference>
<dbReference type="GO" id="GO:0044571">
    <property type="term" value="P:[2Fe-2S] cluster assembly"/>
    <property type="evidence" value="ECO:0007669"/>
    <property type="project" value="UniProtKB-UniRule"/>
</dbReference>
<evidence type="ECO:0000256" key="8">
    <source>
        <dbReference type="ARBA" id="ARBA00023004"/>
    </source>
</evidence>
<proteinExistence type="inferred from homology"/>
<dbReference type="OrthoDB" id="9808002at2"/>
<dbReference type="Pfam" id="PF00266">
    <property type="entry name" value="Aminotran_5"/>
    <property type="match status" value="1"/>
</dbReference>
<dbReference type="InterPro" id="IPR016454">
    <property type="entry name" value="Cysteine_dSase"/>
</dbReference>
<evidence type="ECO:0000256" key="5">
    <source>
        <dbReference type="ARBA" id="ARBA00022714"/>
    </source>
</evidence>
<dbReference type="PANTHER" id="PTHR11601:SF34">
    <property type="entry name" value="CYSTEINE DESULFURASE"/>
    <property type="match status" value="1"/>
</dbReference>
<dbReference type="InterPro" id="IPR017772">
    <property type="entry name" value="Cys_deSase_NifS_bac/arc"/>
</dbReference>
<dbReference type="InterPro" id="IPR015421">
    <property type="entry name" value="PyrdxlP-dep_Trfase_major"/>
</dbReference>
<feature type="binding site" evidence="11">
    <location>
        <position position="182"/>
    </location>
    <ligand>
        <name>pyridoxal 5'-phosphate</name>
        <dbReference type="ChEBI" id="CHEBI:597326"/>
    </ligand>
</feature>
<feature type="modified residue" description="N6-(pyridoxal phosphate)lysine" evidence="11">
    <location>
        <position position="205"/>
    </location>
</feature>
<feature type="binding site" evidence="11">
    <location>
        <begin position="202"/>
        <end position="204"/>
    </location>
    <ligand>
        <name>pyridoxal 5'-phosphate</name>
        <dbReference type="ChEBI" id="CHEBI:597326"/>
    </ligand>
</feature>
<dbReference type="PROSITE" id="PS00018">
    <property type="entry name" value="EF_HAND_1"/>
    <property type="match status" value="1"/>
</dbReference>
<dbReference type="RefSeq" id="WP_055341221.1">
    <property type="nucleotide sequence ID" value="NZ_CEKZ01000003.1"/>
</dbReference>
<evidence type="ECO:0000256" key="11">
    <source>
        <dbReference type="HAMAP-Rule" id="MF_00331"/>
    </source>
</evidence>
<protein>
    <recommendedName>
        <fullName evidence="11">Cysteine desulfurase IscS</fullName>
        <ecNumber evidence="11">2.8.1.7</ecNumber>
    </recommendedName>
</protein>
<comment type="subunit">
    <text evidence="11">Homodimer. Forms a heterotetramer with IscU, interacts with other sulfur acceptors.</text>
</comment>
<dbReference type="GO" id="GO:1990221">
    <property type="term" value="C:L-cysteine desulfurase complex"/>
    <property type="evidence" value="ECO:0007669"/>
    <property type="project" value="UniProtKB-ARBA"/>
</dbReference>
<evidence type="ECO:0000256" key="1">
    <source>
        <dbReference type="ARBA" id="ARBA00001933"/>
    </source>
</evidence>
<dbReference type="SUPFAM" id="SSF53383">
    <property type="entry name" value="PLP-dependent transferases"/>
    <property type="match status" value="1"/>
</dbReference>
<dbReference type="InterPro" id="IPR015422">
    <property type="entry name" value="PyrdxlP-dep_Trfase_small"/>
</dbReference>
<accession>A0A0C7R0Y9</accession>
<dbReference type="HAMAP" id="MF_00331">
    <property type="entry name" value="Cys_desulf_IscS"/>
    <property type="match status" value="1"/>
</dbReference>
<dbReference type="EMBL" id="CEKZ01000003">
    <property type="protein sequence ID" value="CEQ02495.1"/>
    <property type="molecule type" value="Genomic_DNA"/>
</dbReference>
<evidence type="ECO:0000256" key="4">
    <source>
        <dbReference type="ARBA" id="ARBA00022679"/>
    </source>
</evidence>
<comment type="catalytic activity">
    <reaction evidence="10 11">
        <text>(sulfur carrier)-H + L-cysteine = (sulfur carrier)-SH + L-alanine</text>
        <dbReference type="Rhea" id="RHEA:43892"/>
        <dbReference type="Rhea" id="RHEA-COMP:14737"/>
        <dbReference type="Rhea" id="RHEA-COMP:14739"/>
        <dbReference type="ChEBI" id="CHEBI:29917"/>
        <dbReference type="ChEBI" id="CHEBI:35235"/>
        <dbReference type="ChEBI" id="CHEBI:57972"/>
        <dbReference type="ChEBI" id="CHEBI:64428"/>
        <dbReference type="EC" id="2.8.1.7"/>
    </reaction>
</comment>
<evidence type="ECO:0000256" key="3">
    <source>
        <dbReference type="ARBA" id="ARBA00022490"/>
    </source>
</evidence>
<keyword evidence="3 11" id="KW-0963">Cytoplasm</keyword>
<keyword evidence="9 11" id="KW-0411">Iron-sulfur</keyword>
<dbReference type="PANTHER" id="PTHR11601">
    <property type="entry name" value="CYSTEINE DESULFURYLASE FAMILY MEMBER"/>
    <property type="match status" value="1"/>
</dbReference>
<dbReference type="Gene3D" id="3.40.640.10">
    <property type="entry name" value="Type I PLP-dependent aspartate aminotransferase-like (Major domain)"/>
    <property type="match status" value="1"/>
</dbReference>
<feature type="binding site" evidence="11">
    <location>
        <position position="240"/>
    </location>
    <ligand>
        <name>pyridoxal 5'-phosphate</name>
        <dbReference type="ChEBI" id="CHEBI:597326"/>
    </ligand>
</feature>
<comment type="cofactor">
    <cofactor evidence="1 11 12">
        <name>pyridoxal 5'-phosphate</name>
        <dbReference type="ChEBI" id="CHEBI:597326"/>
    </cofactor>
</comment>
<dbReference type="PROSITE" id="PS00595">
    <property type="entry name" value="AA_TRANSFER_CLASS_5"/>
    <property type="match status" value="1"/>
</dbReference>
<comment type="similarity">
    <text evidence="2 11">Belongs to the class-V pyridoxal-phosphate-dependent aminotransferase family. NifS/IscS subfamily.</text>
</comment>
<dbReference type="GO" id="GO:0051537">
    <property type="term" value="F:2 iron, 2 sulfur cluster binding"/>
    <property type="evidence" value="ECO:0007669"/>
    <property type="project" value="UniProtKB-UniRule"/>
</dbReference>
<dbReference type="EC" id="2.8.1.7" evidence="11"/>
<keyword evidence="8 11" id="KW-0408">Iron</keyword>
<dbReference type="InterPro" id="IPR010240">
    <property type="entry name" value="Cys_deSase_IscS"/>
</dbReference>
<feature type="binding site" description="via persulfide group" evidence="11">
    <location>
        <position position="328"/>
    </location>
    <ligand>
        <name>[2Fe-2S] cluster</name>
        <dbReference type="ChEBI" id="CHEBI:190135"/>
        <note>ligand shared with IscU</note>
    </ligand>
</feature>
<sequence>MEKRKIYMDYSATTPVKKEVLEAMMPYFSETFGNASSFHSFGREAKNILDKSRSTVADLINAKPNEIYFTAGGTESDNWAIEGVAFANKAKGNHIITSKVEHHGILHVCEYLEKHHGFEVTYLDVDADGRVNAEDVEKAITDKTILISIMFANNEVGTVQPIKEIGEIAKKHKVIFHTDAVQAAGNIPIDVKELNIDLMSMSSHKIYGPKGIGALYIRTGVKLHTFVHGGAQERRRRAGTENIPGIVGYAKACELAKANMGEHIERLTALRTKLIDGILERIPYTRVNGSLQYRLPGNVNFSFEFIEGEGILLMLDMLGIAASSGSACTSGSLDPSHVLMAMGLPHEIAHGSLRLSIGDFTTEEDIDFIIDNLPKIIERLRSMSPLYNKLDKGGN</sequence>
<dbReference type="GO" id="GO:0031071">
    <property type="term" value="F:cysteine desulfurase activity"/>
    <property type="evidence" value="ECO:0007669"/>
    <property type="project" value="UniProtKB-UniRule"/>
</dbReference>
<organism evidence="14 15">
    <name type="scientific">Paraclostridium sordellii</name>
    <name type="common">Clostridium sordellii</name>
    <dbReference type="NCBI Taxonomy" id="1505"/>
    <lineage>
        <taxon>Bacteria</taxon>
        <taxon>Bacillati</taxon>
        <taxon>Bacillota</taxon>
        <taxon>Clostridia</taxon>
        <taxon>Peptostreptococcales</taxon>
        <taxon>Peptostreptococcaceae</taxon>
        <taxon>Paraclostridium</taxon>
    </lineage>
</organism>
<evidence type="ECO:0000313" key="15">
    <source>
        <dbReference type="Proteomes" id="UP000049127"/>
    </source>
</evidence>
<dbReference type="NCBIfam" id="TIGR03402">
    <property type="entry name" value="FeS_nifS"/>
    <property type="match status" value="1"/>
</dbReference>
<gene>
    <name evidence="14" type="primary">iscS2</name>
    <name evidence="11" type="synonym">iscS</name>
    <name evidence="14" type="ORF">R28058_02281</name>
</gene>
<evidence type="ECO:0000259" key="13">
    <source>
        <dbReference type="Pfam" id="PF00266"/>
    </source>
</evidence>
<evidence type="ECO:0000256" key="9">
    <source>
        <dbReference type="ARBA" id="ARBA00023014"/>
    </source>
</evidence>
<comment type="subcellular location">
    <subcellularLocation>
        <location evidence="11">Cytoplasm</location>
    </subcellularLocation>
</comment>
<dbReference type="AlphaFoldDB" id="A0A0C7R0Y9"/>
<dbReference type="InterPro" id="IPR020578">
    <property type="entry name" value="Aminotrans_V_PyrdxlP_BS"/>
</dbReference>
<dbReference type="InterPro" id="IPR018247">
    <property type="entry name" value="EF_Hand_1_Ca_BS"/>
</dbReference>
<dbReference type="PIRSF" id="PIRSF005572">
    <property type="entry name" value="NifS"/>
    <property type="match status" value="1"/>
</dbReference>
<feature type="binding site" evidence="11">
    <location>
        <begin position="73"/>
        <end position="74"/>
    </location>
    <ligand>
        <name>pyridoxal 5'-phosphate</name>
        <dbReference type="ChEBI" id="CHEBI:597326"/>
    </ligand>
</feature>
<evidence type="ECO:0000256" key="2">
    <source>
        <dbReference type="ARBA" id="ARBA00006490"/>
    </source>
</evidence>
<comment type="function">
    <text evidence="11">Master enzyme that delivers sulfur to a number of partners involved in Fe-S cluster assembly, tRNA modification or cofactor biosynthesis. Catalyzes the removal of elemental sulfur atoms from cysteine to produce alanine. Functions as a sulfur delivery protein for Fe-S cluster synthesis onto IscU, an Fe-S scaffold assembly protein, as well as other S acceptor proteins.</text>
</comment>
<name>A0A0C7R0Y9_PARSO</name>
<feature type="domain" description="Aminotransferase class V" evidence="13">
    <location>
        <begin position="6"/>
        <end position="367"/>
    </location>
</feature>
<feature type="active site" description="Cysteine persulfide intermediate" evidence="11">
    <location>
        <position position="328"/>
    </location>
</feature>
<dbReference type="InterPro" id="IPR000192">
    <property type="entry name" value="Aminotrans_V_dom"/>
</dbReference>
<dbReference type="NCBIfam" id="NF002806">
    <property type="entry name" value="PRK02948.1"/>
    <property type="match status" value="1"/>
</dbReference>
<evidence type="ECO:0000256" key="12">
    <source>
        <dbReference type="RuleBase" id="RU004504"/>
    </source>
</evidence>
<dbReference type="Gene3D" id="3.90.1150.10">
    <property type="entry name" value="Aspartate Aminotransferase, domain 1"/>
    <property type="match status" value="1"/>
</dbReference>
<evidence type="ECO:0000313" key="14">
    <source>
        <dbReference type="EMBL" id="CEQ02495.1"/>
    </source>
</evidence>
<keyword evidence="6 11" id="KW-0479">Metal-binding</keyword>
<keyword evidence="7 11" id="KW-0663">Pyridoxal phosphate</keyword>
<dbReference type="InterPro" id="IPR015424">
    <property type="entry name" value="PyrdxlP-dep_Trfase"/>
</dbReference>
<dbReference type="Gene3D" id="1.10.260.50">
    <property type="match status" value="1"/>
</dbReference>
<keyword evidence="4 11" id="KW-0808">Transferase</keyword>
<comment type="pathway">
    <text evidence="11">Cofactor biosynthesis; iron-sulfur cluster biosynthesis.</text>
</comment>
<dbReference type="UniPathway" id="UPA00266"/>
<keyword evidence="5 11" id="KW-0001">2Fe-2S</keyword>
<reference evidence="14 15" key="1">
    <citation type="submission" date="2015-01" db="EMBL/GenBank/DDBJ databases">
        <authorList>
            <person name="Aslett A.Martin."/>
            <person name="De Silva Nishadi"/>
        </authorList>
    </citation>
    <scope>NUCLEOTIDE SEQUENCE [LARGE SCALE GENOMIC DNA]</scope>
    <source>
        <strain evidence="14 15">R28058</strain>
    </source>
</reference>
<dbReference type="Proteomes" id="UP000049127">
    <property type="component" value="Unassembled WGS sequence"/>
</dbReference>
<evidence type="ECO:0000256" key="7">
    <source>
        <dbReference type="ARBA" id="ARBA00022898"/>
    </source>
</evidence>
<evidence type="ECO:0000256" key="10">
    <source>
        <dbReference type="ARBA" id="ARBA00050776"/>
    </source>
</evidence>
<dbReference type="GO" id="GO:0030170">
    <property type="term" value="F:pyridoxal phosphate binding"/>
    <property type="evidence" value="ECO:0007669"/>
    <property type="project" value="UniProtKB-UniRule"/>
</dbReference>
<dbReference type="FunFam" id="3.40.640.10:FF:000003">
    <property type="entry name" value="Cysteine desulfurase IscS"/>
    <property type="match status" value="1"/>
</dbReference>
<evidence type="ECO:0000256" key="6">
    <source>
        <dbReference type="ARBA" id="ARBA00022723"/>
    </source>
</evidence>
<feature type="binding site" evidence="11">
    <location>
        <position position="154"/>
    </location>
    <ligand>
        <name>pyridoxal 5'-phosphate</name>
        <dbReference type="ChEBI" id="CHEBI:597326"/>
    </ligand>
</feature>
<dbReference type="GO" id="GO:0006520">
    <property type="term" value="P:amino acid metabolic process"/>
    <property type="evidence" value="ECO:0007669"/>
    <property type="project" value="InterPro"/>
</dbReference>